<proteinExistence type="predicted"/>
<keyword evidence="2" id="KW-0597">Phosphoprotein</keyword>
<dbReference type="InterPro" id="IPR009081">
    <property type="entry name" value="PP-bd_ACP"/>
</dbReference>
<sequence>MYAEDRQFRECLPRPEVSAALSADGLGLAAIIGTVMRAYSGRPALVRRWPTPRTVSYRALWIRINAIAAQWRHDYQFPVLPGDFVCTLGVASADHLTVDLACALAGAVTVPAPCGAAPAQLAQILDETRAPVLAVSADLLSTAVAAALAEPAVRRIIVFDRSPDPDVARNTLAAARVRATAARHPVVLEYLDEVIRRGCRLPPVPAPAADPDRLVGLYYTSGSTGRPKAAMYTERMVAGTWRNPVAVPVISYNYLPMSHYGGKALALTTLASGGTAHFAATSDMSSLFDDLTAVRPTVLPLIPRVSELIFSRYQHEYDRRLTPDTDPATLRAQVMSELRETVLGGRLLLAASGSAPLSTELATFLESCLGVHLSIGYGTTETGNILHDGRVVRPPVTDYKLLDVPELGYYGTDRPYPRGELLVKSENLSPGYYRRPESTAGSFDADGYYRTGDIMAEIAPDQLEFVERRTNVVKLSQGEFVALSQLESVFVASPRIRQIFVYADSAQAFVLAVVVPEPHAGTAAIVQSLRRIAREQRLRPYEVPRDILIETQPFSVDNGLLTATGKLARPALTDRYRDRLDQLYAAIADRRQHELAALRRGTANPTETVCRAARAVLGIPGLSCDTVPADVGVDSLTALSLATLLSELFGVDVAAADVLAPTRSLGGLATLVCSRRGASGRPRGTGPARDTDRVRARDLTLDRFIEPGILGRATTGLGLPTDAPRTVLLTGANGFLGRVLCTEWLRRLAPTGGRLICLVRGADNDDARHRMTLEPWSRADSGLEVLAGDLTRAALGLDRATWSRLAATVDLIVHPGALVNHLLPYSELFAPNVAGTAEVVRLAITDRLKPMAFVSTAAAGTTDYGRPLAEHIDIRAGCPARTRTAAPANGYLLSKWAGEVLLREAHDRCGLPVTVLRPSMILAHSRFRDYLNIDDVFTRLILSVAATGIAPRSFYRHPATRPHYDGLPVDVVAATIVELAWPAGPAGTFATHNIVNHHDDAISLDVIVDWLTEAGPPITRIASHRDWVTRLDTALRALPPRPRRHCLLPLLAAFSEPAEAVAGSAFPSQRRPVPRLTPQLIGGYLDALRHRGLL</sequence>
<evidence type="ECO:0000313" key="7">
    <source>
        <dbReference type="Proteomes" id="UP000812982"/>
    </source>
</evidence>
<accession>A0ABS6KPH9</accession>
<keyword evidence="1" id="KW-0596">Phosphopantetheine</keyword>
<evidence type="ECO:0000256" key="4">
    <source>
        <dbReference type="ARBA" id="ARBA00022840"/>
    </source>
</evidence>
<dbReference type="Proteomes" id="UP000812982">
    <property type="component" value="Unassembled WGS sequence"/>
</dbReference>
<evidence type="ECO:0000256" key="1">
    <source>
        <dbReference type="ARBA" id="ARBA00022450"/>
    </source>
</evidence>
<keyword evidence="4" id="KW-0067">ATP-binding</keyword>
<reference evidence="6 7" key="1">
    <citation type="journal article" date="2021" name="Sci. Rep.">
        <title>Phenotypic and genomic hallmarks of a novel, potentially pathogenic rapidly growing Mycobacterium species related to the Mycobacterium fortuitum complex.</title>
        <authorList>
            <person name="Gharbi R."/>
            <person name="Khanna V."/>
            <person name="Frigui W."/>
            <person name="Mhenni B."/>
            <person name="Brosch R."/>
            <person name="Mardassi H."/>
        </authorList>
    </citation>
    <scope>NUCLEOTIDE SEQUENCE [LARGE SCALE GENOMIC DNA]</scope>
    <source>
        <strain evidence="6 7">TNTM28</strain>
    </source>
</reference>
<dbReference type="InterPro" id="IPR000873">
    <property type="entry name" value="AMP-dep_synth/lig_dom"/>
</dbReference>
<dbReference type="PROSITE" id="PS00455">
    <property type="entry name" value="AMP_BINDING"/>
    <property type="match status" value="1"/>
</dbReference>
<dbReference type="CDD" id="cd05235">
    <property type="entry name" value="SDR_e1"/>
    <property type="match status" value="1"/>
</dbReference>
<dbReference type="Pfam" id="PF00501">
    <property type="entry name" value="AMP-binding"/>
    <property type="match status" value="1"/>
</dbReference>
<dbReference type="Pfam" id="PF00550">
    <property type="entry name" value="PP-binding"/>
    <property type="match status" value="1"/>
</dbReference>
<dbReference type="InterPro" id="IPR025110">
    <property type="entry name" value="AMP-bd_C"/>
</dbReference>
<dbReference type="PANTHER" id="PTHR43272">
    <property type="entry name" value="LONG-CHAIN-FATTY-ACID--COA LIGASE"/>
    <property type="match status" value="1"/>
</dbReference>
<dbReference type="InterPro" id="IPR010080">
    <property type="entry name" value="Thioester_reductase-like_dom"/>
</dbReference>
<comment type="caution">
    <text evidence="6">The sequence shown here is derived from an EMBL/GenBank/DDBJ whole genome shotgun (WGS) entry which is preliminary data.</text>
</comment>
<organism evidence="6 7">
    <name type="scientific">[Mycobacterium] fortunisiensis</name>
    <dbReference type="NCBI Taxonomy" id="2600579"/>
    <lineage>
        <taxon>Bacteria</taxon>
        <taxon>Bacillati</taxon>
        <taxon>Actinomycetota</taxon>
        <taxon>Actinomycetes</taxon>
        <taxon>Mycobacteriales</taxon>
        <taxon>Mycobacteriaceae</taxon>
        <taxon>Mycolicibacterium</taxon>
    </lineage>
</organism>
<dbReference type="InterPro" id="IPR013120">
    <property type="entry name" value="FAR_NAD-bd"/>
</dbReference>
<name>A0ABS6KPH9_9MYCO</name>
<dbReference type="NCBIfam" id="TIGR01746">
    <property type="entry name" value="Thioester-redct"/>
    <property type="match status" value="1"/>
</dbReference>
<keyword evidence="7" id="KW-1185">Reference proteome</keyword>
<keyword evidence="3" id="KW-0547">Nucleotide-binding</keyword>
<dbReference type="InterPro" id="IPR020845">
    <property type="entry name" value="AMP-binding_CS"/>
</dbReference>
<dbReference type="PANTHER" id="PTHR43272:SF33">
    <property type="entry name" value="AMP-BINDING DOMAIN-CONTAINING PROTEIN-RELATED"/>
    <property type="match status" value="1"/>
</dbReference>
<evidence type="ECO:0000259" key="5">
    <source>
        <dbReference type="SMART" id="SM00823"/>
    </source>
</evidence>
<dbReference type="SMART" id="SM00823">
    <property type="entry name" value="PKS_PP"/>
    <property type="match status" value="1"/>
</dbReference>
<protein>
    <submittedName>
        <fullName evidence="6">AMP-binding protein</fullName>
    </submittedName>
</protein>
<evidence type="ECO:0000313" key="6">
    <source>
        <dbReference type="EMBL" id="MBU9765517.1"/>
    </source>
</evidence>
<dbReference type="Pfam" id="PF07993">
    <property type="entry name" value="NAD_binding_4"/>
    <property type="match status" value="1"/>
</dbReference>
<gene>
    <name evidence="6" type="ORF">FR943_16890</name>
</gene>
<evidence type="ECO:0000256" key="2">
    <source>
        <dbReference type="ARBA" id="ARBA00022553"/>
    </source>
</evidence>
<dbReference type="InterPro" id="IPR020806">
    <property type="entry name" value="PKS_PP-bd"/>
</dbReference>
<feature type="domain" description="Polyketide synthase-like phosphopantetheine-binding" evidence="5">
    <location>
        <begin position="606"/>
        <end position="659"/>
    </location>
</feature>
<dbReference type="Pfam" id="PF13193">
    <property type="entry name" value="AMP-binding_C"/>
    <property type="match status" value="1"/>
</dbReference>
<dbReference type="EMBL" id="VOMB01000020">
    <property type="protein sequence ID" value="MBU9765517.1"/>
    <property type="molecule type" value="Genomic_DNA"/>
</dbReference>
<evidence type="ECO:0000256" key="3">
    <source>
        <dbReference type="ARBA" id="ARBA00022741"/>
    </source>
</evidence>